<organism evidence="1 2">
    <name type="scientific">Anaerotruncus colihominis</name>
    <dbReference type="NCBI Taxonomy" id="169435"/>
    <lineage>
        <taxon>Bacteria</taxon>
        <taxon>Bacillati</taxon>
        <taxon>Bacillota</taxon>
        <taxon>Clostridia</taxon>
        <taxon>Eubacteriales</taxon>
        <taxon>Oscillospiraceae</taxon>
        <taxon>Anaerotruncus</taxon>
    </lineage>
</organism>
<dbReference type="EMBL" id="NFKP01000001">
    <property type="protein sequence ID" value="OUP71439.1"/>
    <property type="molecule type" value="Genomic_DNA"/>
</dbReference>
<reference evidence="2" key="1">
    <citation type="submission" date="2017-04" db="EMBL/GenBank/DDBJ databases">
        <title>Function of individual gut microbiota members based on whole genome sequencing of pure cultures obtained from chicken caecum.</title>
        <authorList>
            <person name="Medvecky M."/>
            <person name="Cejkova D."/>
            <person name="Polansky O."/>
            <person name="Karasova D."/>
            <person name="Kubasova T."/>
            <person name="Cizek A."/>
            <person name="Rychlik I."/>
        </authorList>
    </citation>
    <scope>NUCLEOTIDE SEQUENCE [LARGE SCALE GENOMIC DNA]</scope>
    <source>
        <strain evidence="2">An175</strain>
    </source>
</reference>
<dbReference type="RefSeq" id="WP_087298996.1">
    <property type="nucleotide sequence ID" value="NZ_NFKP01000001.1"/>
</dbReference>
<name>A0A1Y4MTJ3_9FIRM</name>
<gene>
    <name evidence="1" type="ORF">B5F11_00745</name>
</gene>
<accession>A0A1Y4MTJ3</accession>
<dbReference type="Proteomes" id="UP000196386">
    <property type="component" value="Unassembled WGS sequence"/>
</dbReference>
<dbReference type="AlphaFoldDB" id="A0A1Y4MTJ3"/>
<protein>
    <recommendedName>
        <fullName evidence="3">DUF3795 domain-containing protein</fullName>
    </recommendedName>
</protein>
<evidence type="ECO:0008006" key="3">
    <source>
        <dbReference type="Google" id="ProtNLM"/>
    </source>
</evidence>
<evidence type="ECO:0000313" key="1">
    <source>
        <dbReference type="EMBL" id="OUP71439.1"/>
    </source>
</evidence>
<proteinExistence type="predicted"/>
<evidence type="ECO:0000313" key="2">
    <source>
        <dbReference type="Proteomes" id="UP000196386"/>
    </source>
</evidence>
<comment type="caution">
    <text evidence="1">The sequence shown here is derived from an EMBL/GenBank/DDBJ whole genome shotgun (WGS) entry which is preliminary data.</text>
</comment>
<sequence>MKGFTREENRFSLCGLNCALCSMHLGGYCPGCGGGAGNQSCTIAKCSLAHGGVSFCWECSEYPCSRYDGFDGGDSFVPHRNRRQDIARAQELGLEAYLAQLEEKRAILDTLLAGYNDGRRKTLFHTAVYLLPLEELQSVMADLDSRPELAGQAVKERALVAVELLQQAANRLCISLKLNKKAKKG</sequence>